<dbReference type="RefSeq" id="WP_366232633.1">
    <property type="nucleotide sequence ID" value="NZ_JBFBMH010000004.1"/>
</dbReference>
<dbReference type="EMBL" id="JBFBMH010000004">
    <property type="protein sequence ID" value="MEW1974456.1"/>
    <property type="molecule type" value="Genomic_DNA"/>
</dbReference>
<keyword evidence="3" id="KW-1185">Reference proteome</keyword>
<dbReference type="CDD" id="cd02619">
    <property type="entry name" value="Peptidase_C1"/>
    <property type="match status" value="1"/>
</dbReference>
<comment type="caution">
    <text evidence="2">The sequence shown here is derived from an EMBL/GenBank/DDBJ whole genome shotgun (WGS) entry which is preliminary data.</text>
</comment>
<accession>A0ABV3LF70</accession>
<evidence type="ECO:0000313" key="3">
    <source>
        <dbReference type="Proteomes" id="UP001553715"/>
    </source>
</evidence>
<organism evidence="2 3">
    <name type="scientific">Microbacterium profundi</name>
    <dbReference type="NCBI Taxonomy" id="450380"/>
    <lineage>
        <taxon>Bacteria</taxon>
        <taxon>Bacillati</taxon>
        <taxon>Actinomycetota</taxon>
        <taxon>Actinomycetes</taxon>
        <taxon>Micrococcales</taxon>
        <taxon>Microbacteriaceae</taxon>
        <taxon>Microbacterium</taxon>
    </lineage>
</organism>
<protein>
    <submittedName>
        <fullName evidence="2">C1 family peptidase</fullName>
    </submittedName>
</protein>
<dbReference type="SMART" id="SM00645">
    <property type="entry name" value="Pept_C1"/>
    <property type="match status" value="1"/>
</dbReference>
<evidence type="ECO:0000313" key="2">
    <source>
        <dbReference type="EMBL" id="MEW1974456.1"/>
    </source>
</evidence>
<dbReference type="InterPro" id="IPR000668">
    <property type="entry name" value="Peptidase_C1A_C"/>
</dbReference>
<feature type="domain" description="Peptidase C1A papain C-terminal" evidence="1">
    <location>
        <begin position="2"/>
        <end position="220"/>
    </location>
</feature>
<reference evidence="2 3" key="1">
    <citation type="submission" date="2024-06" db="EMBL/GenBank/DDBJ databases">
        <title>The Natural Products Discovery Center: Release of the First 8490 Sequenced Strains for Exploring Actinobacteria Biosynthetic Diversity.</title>
        <authorList>
            <person name="Kalkreuter E."/>
            <person name="Kautsar S.A."/>
            <person name="Yang D."/>
            <person name="Bader C.D."/>
            <person name="Teijaro C.N."/>
            <person name="Fluegel L."/>
            <person name="Davis C.M."/>
            <person name="Simpson J.R."/>
            <person name="Lauterbach L."/>
            <person name="Steele A.D."/>
            <person name="Gui C."/>
            <person name="Meng S."/>
            <person name="Li G."/>
            <person name="Viehrig K."/>
            <person name="Ye F."/>
            <person name="Su P."/>
            <person name="Kiefer A.F."/>
            <person name="Nichols A."/>
            <person name="Cepeda A.J."/>
            <person name="Yan W."/>
            <person name="Fan B."/>
            <person name="Jiang Y."/>
            <person name="Adhikari A."/>
            <person name="Zheng C.-J."/>
            <person name="Schuster L."/>
            <person name="Cowan T.M."/>
            <person name="Smanski M.J."/>
            <person name="Chevrette M.G."/>
            <person name="De Carvalho L.P.S."/>
            <person name="Shen B."/>
        </authorList>
    </citation>
    <scope>NUCLEOTIDE SEQUENCE [LARGE SCALE GENOMIC DNA]</scope>
    <source>
        <strain evidence="2 3">NPDC077434</strain>
    </source>
</reference>
<dbReference type="Gene3D" id="3.90.70.10">
    <property type="entry name" value="Cysteine proteinases"/>
    <property type="match status" value="1"/>
</dbReference>
<dbReference type="InterPro" id="IPR038765">
    <property type="entry name" value="Papain-like_cys_pep_sf"/>
</dbReference>
<proteinExistence type="predicted"/>
<evidence type="ECO:0000259" key="1">
    <source>
        <dbReference type="SMART" id="SM00645"/>
    </source>
</evidence>
<sequence length="225" mass="23772">MGHPDVDLRDLVGADILDQGMRPTCVTFAASAAHEAMRTLQGEDAEHLSPEALWAYCSTNGTASVDGMLLADAGPALENDGQPLLRDWPYADTARAAPSSAGAPPWHRAALVPLELSRDGVEAEIEDQLQTGVPVILILETTDEFLLTDADGFIAVPDIRAGHGGYHAVTCVGAATHPTAGRHLLVKNSWGEEWGAGGYGWLPLDYLRGFGAQAATVGPRNEVIL</sequence>
<dbReference type="SUPFAM" id="SSF54001">
    <property type="entry name" value="Cysteine proteinases"/>
    <property type="match status" value="1"/>
</dbReference>
<dbReference type="Pfam" id="PF00112">
    <property type="entry name" value="Peptidase_C1"/>
    <property type="match status" value="1"/>
</dbReference>
<name>A0ABV3LF70_9MICO</name>
<gene>
    <name evidence="2" type="ORF">AB0301_05140</name>
</gene>
<dbReference type="Proteomes" id="UP001553715">
    <property type="component" value="Unassembled WGS sequence"/>
</dbReference>